<dbReference type="InterPro" id="IPR051012">
    <property type="entry name" value="CellSynth/LPSAsmb/PSIAsmb"/>
</dbReference>
<dbReference type="Gene3D" id="1.25.40.10">
    <property type="entry name" value="Tetratricopeptide repeat domain"/>
    <property type="match status" value="4"/>
</dbReference>
<keyword evidence="2" id="KW-0802">TPR repeat</keyword>
<feature type="compositionally biased region" description="Low complexity" evidence="3">
    <location>
        <begin position="2224"/>
        <end position="2261"/>
    </location>
</feature>
<feature type="compositionally biased region" description="Low complexity" evidence="3">
    <location>
        <begin position="1"/>
        <end position="18"/>
    </location>
</feature>
<dbReference type="HOGENOM" id="CLU_227408_0_0_7"/>
<protein>
    <recommendedName>
        <fullName evidence="6">Tetratricopeptide repeat protein</fullName>
    </recommendedName>
</protein>
<dbReference type="PANTHER" id="PTHR45586">
    <property type="entry name" value="TPR REPEAT-CONTAINING PROTEIN PA4667"/>
    <property type="match status" value="1"/>
</dbReference>
<gene>
    <name evidence="4" type="ordered locus">sce8705</name>
</gene>
<evidence type="ECO:0000256" key="3">
    <source>
        <dbReference type="SAM" id="MobiDB-lite"/>
    </source>
</evidence>
<evidence type="ECO:0000256" key="2">
    <source>
        <dbReference type="ARBA" id="ARBA00022803"/>
    </source>
</evidence>
<feature type="region of interest" description="Disordered" evidence="3">
    <location>
        <begin position="1"/>
        <end position="33"/>
    </location>
</feature>
<dbReference type="SUPFAM" id="SSF48452">
    <property type="entry name" value="TPR-like"/>
    <property type="match status" value="4"/>
</dbReference>
<dbReference type="SMART" id="SM00028">
    <property type="entry name" value="TPR"/>
    <property type="match status" value="7"/>
</dbReference>
<dbReference type="OrthoDB" id="5476267at2"/>
<dbReference type="PANTHER" id="PTHR45586:SF1">
    <property type="entry name" value="LIPOPOLYSACCHARIDE ASSEMBLY PROTEIN B"/>
    <property type="match status" value="1"/>
</dbReference>
<evidence type="ECO:0000256" key="1">
    <source>
        <dbReference type="ARBA" id="ARBA00022737"/>
    </source>
</evidence>
<organism evidence="4 5">
    <name type="scientific">Sorangium cellulosum (strain So ce56)</name>
    <name type="common">Polyangium cellulosum (strain So ce56)</name>
    <dbReference type="NCBI Taxonomy" id="448385"/>
    <lineage>
        <taxon>Bacteria</taxon>
        <taxon>Pseudomonadati</taxon>
        <taxon>Myxococcota</taxon>
        <taxon>Polyangia</taxon>
        <taxon>Polyangiales</taxon>
        <taxon>Polyangiaceae</taxon>
        <taxon>Sorangium</taxon>
    </lineage>
</organism>
<accession>A9G476</accession>
<keyword evidence="1" id="KW-0677">Repeat</keyword>
<feature type="compositionally biased region" description="Low complexity" evidence="3">
    <location>
        <begin position="2078"/>
        <end position="2186"/>
    </location>
</feature>
<dbReference type="eggNOG" id="COG5164">
    <property type="taxonomic scope" value="Bacteria"/>
</dbReference>
<evidence type="ECO:0008006" key="6">
    <source>
        <dbReference type="Google" id="ProtNLM"/>
    </source>
</evidence>
<evidence type="ECO:0000313" key="4">
    <source>
        <dbReference type="EMBL" id="CAN98876.1"/>
    </source>
</evidence>
<dbReference type="EMBL" id="AM746676">
    <property type="protein sequence ID" value="CAN98876.1"/>
    <property type="molecule type" value="Genomic_DNA"/>
</dbReference>
<dbReference type="RefSeq" id="WP_012241315.1">
    <property type="nucleotide sequence ID" value="NC_010162.1"/>
</dbReference>
<dbReference type="KEGG" id="scl:sce8705"/>
<reference evidence="4 5" key="1">
    <citation type="journal article" date="2007" name="Nat. Biotechnol.">
        <title>Complete genome sequence of the myxobacterium Sorangium cellulosum.</title>
        <authorList>
            <person name="Schneiker S."/>
            <person name="Perlova O."/>
            <person name="Kaiser O."/>
            <person name="Gerth K."/>
            <person name="Alici A."/>
            <person name="Altmeyer M.O."/>
            <person name="Bartels D."/>
            <person name="Bekel T."/>
            <person name="Beyer S."/>
            <person name="Bode E."/>
            <person name="Bode H.B."/>
            <person name="Bolten C.J."/>
            <person name="Choudhuri J.V."/>
            <person name="Doss S."/>
            <person name="Elnakady Y.A."/>
            <person name="Frank B."/>
            <person name="Gaigalat L."/>
            <person name="Goesmann A."/>
            <person name="Groeger C."/>
            <person name="Gross F."/>
            <person name="Jelsbak L."/>
            <person name="Jelsbak L."/>
            <person name="Kalinowski J."/>
            <person name="Kegler C."/>
            <person name="Knauber T."/>
            <person name="Konietzny S."/>
            <person name="Kopp M."/>
            <person name="Krause L."/>
            <person name="Krug D."/>
            <person name="Linke B."/>
            <person name="Mahmud T."/>
            <person name="Martinez-Arias R."/>
            <person name="McHardy A.C."/>
            <person name="Merai M."/>
            <person name="Meyer F."/>
            <person name="Mormann S."/>
            <person name="Munoz-Dorado J."/>
            <person name="Perez J."/>
            <person name="Pradella S."/>
            <person name="Rachid S."/>
            <person name="Raddatz G."/>
            <person name="Rosenau F."/>
            <person name="Rueckert C."/>
            <person name="Sasse F."/>
            <person name="Scharfe M."/>
            <person name="Schuster S.C."/>
            <person name="Suen G."/>
            <person name="Treuner-Lange A."/>
            <person name="Velicer G.J."/>
            <person name="Vorholter F.-J."/>
            <person name="Weissman K.J."/>
            <person name="Welch R.D."/>
            <person name="Wenzel S.C."/>
            <person name="Whitworth D.E."/>
            <person name="Wilhelm S."/>
            <person name="Wittmann C."/>
            <person name="Bloecker H."/>
            <person name="Puehler A."/>
            <person name="Mueller R."/>
        </authorList>
    </citation>
    <scope>NUCLEOTIDE SEQUENCE [LARGE SCALE GENOMIC DNA]</scope>
    <source>
        <strain evidence="5">So ce56</strain>
    </source>
</reference>
<dbReference type="STRING" id="448385.sce8705"/>
<name>A9G476_SORC5</name>
<feature type="region of interest" description="Disordered" evidence="3">
    <location>
        <begin position="2078"/>
        <end position="2276"/>
    </location>
</feature>
<sequence>MSSSPPDRAASASGARRSLQSPELTDPAGPASAGQLVLAGARAIAPVSRHRGPRAEEAYWRARMDERRAAGDAQGEREAALALARILAARGVELDQATTLARRALSLGDDPAMRSELAGWLAGLGEPALAAAALRGLRDDAQPPGATARMLVKIAVLLARASDVAGAVDALEEASELAPDDAMASELLGTIAAWASDEVFPAAAAKAYLEAAKRREAAREREAAFEDRLRAFEIAPHDDMAAKAMAAALFLRGRQGAADEVLRTHADALAARAPRGEGEAPGPSALRRALEVHGHRLQGATNEGDWARAVGCVLDAGLDGAIDGDAARAIDEVLEQAGLYELVAARIELRAEQRVGASRAEAYVALARLHAGPLASPDRAVEAWIEAAASDSGSAAARSALRDHAATLHDMAPLVEALIRIGEGSDARATEDAAGRIDALSELARLAEEKIGDPGLARWALEALRDIGGDPTPAEAGLQRIADRLKGQDEALAAAQRALRGADTAEGRIDALRRLVVIYRGRPKERAAYEEALVGLSRALPADRGCLLALDRLSRRTGGGAALDALLRARLAEATRAPSEAEGARSARSEALRAASLTRVELVRARLLLSAIARRQGQDARALDEVLPLLGEAPGHRGAASAALVLATRTGRMRERADALVQLAAPVWPALRAVLLSSAAALYHRTQRAREAALSREVALLACEADPSSARAVATLASILTADLAAAAEAGEAPPFEVDRAVAAAIERSITTVFPRGALCDGLARALEALGELPLALAWTQRWLALRPGCPQATAELIRRAAAAGDAARLSDALAWILAQPKPLGEMAAALASALHALYDLDPERGTALARRSLDVFGPQNPLLRERLLELARRAGDPHLAVTVLERWLAVEITAAHAPELMFMLTDCRLDGGDPDGAAQELARAAAAQADAHEILARVQRLESSLLDAKGLGSDGAIALAEAKARAFTAQGAGAAAEAAAAWRELGSLRWDLAEDHRGAEEAFFRASELAPSGGTERYARDMCEFAGVEAAIEAIVARAAEARSERGAQPAADENRWSGDVGPERRRRANLLIEAANLAHEHGLPERALSAAASAIELDPLRADAVALVEKSADADGGIVVLDKTYRLLADAALGCYGRRAAHYRAARQLERRGAFELALAHAVASFEAVPTEGTSYVLLARLAEHVGEPSDAVRALERVATTADPASRNAWLKRAAALTGRTEEGLRLRLDILLRAMVVRPDAALVEDVGAAIRDLIACTGQPEVEAIRFDRAVKASIAKLDGPEGARAGLAMARIAVAVLDSPALALAAIERAMLADGDVDEFQTLLDIVGELARQTEPASHLVAAVYAAAMRPHSSVGPGLLRWASKLAGALNVPPVAAALLVEAARRAPEDDALACEAEGAVEASGDEALKRSLDDALPVARRLEALLHLADKHEREGQRAEATVALERALAGGQLVGETRDEVVTRLRRLYAAERRSADLETLVQSELARVDLPDAVRLGLTREHAGILAAGGDLHGAVELLLEAAQRTPFDKAHIDELIRLARSTDDRQRLFDVLTRLQGILSGDEERLVVLRELAPLAQELGDRGAAVALYEAIARLDLSDMHAVEVVEQDASDRGDHAAVAALLARRIEAAPLPDTRRALRLRRAALLEQRLGLLDEACAELEALLAASPDDVSALRFLADIHERLGTPLRAAPLWCRLGDLATTTDERAEYSLRACSSYLGGGDVESAKDTLESVARIAPREAVIELRVEIARREGDGHALAAALDQLASASRDAPERRAQLLVEAARATSTLGDDATALERARRAVKLAPESPDAVLEARRIEYRLRGTGTPRDAQAAVEELGRIAPRLRPAHVDLHAFLLAETLDVIQGHGAGMRELTRRHAEVGPSTLVALGMAERLALKRNFSAALPLFDRALGGDLQGMRARGRVALAAAETAQSAGDLEAAARLLEEAAAEPETRTLALRRQLELTAARGEPEAARKALEELAAQSSGIDRARALMQLARLHVSSDPDRAAKILSQATVLAGSDRSLGLKIAELNAELASERATLPPEEVLQAASLRAAAAEPVQAAPEAPPSAASAASGAGPASSRTPSSGVGPASSRAPSSGVGPASSRAPSSGVGPASSRAPSSGVGPASSRAPSSGGAPASSRAPSSGVGPASSRAPSSGGAPASSNPHIDLVELNDPLDEGLIADDPSQSTSPAVSDDDLLDGTASTAASPAPSPSAVSGVAESNAARGGAASVRSSAGAPQPGPPVSAPASIQPPSSATRLVAAWSPSAAESFEEAALFRELAAGSYDAGERLIKSFAPRDDRSREALAVRRMQAHLRLGDRGTLERLQAAAIADKNMTYARAIEHVLRAFDGDEPSDRPGEGVVTPPPLAAQRDAPELVSALLFRDLESPVNEALAIVWETGLYRRDAGQSGLVPSERIQPTSPTLLGEIYGVMAAHLGLLRTALFHQRAPSPAPSRPEGQIVRVNPPAVLLRGEVREDTPELRYLLGAQLAGAMPDHVLVNTSSEDELRTLLSAIVAAFGPLEATAHSARGNPAVVRLEQNLWQLIPPRAERRLREICDSADKITYEGAVKTTRTAMRRAGLFAAGNVATAVRATLKERGVELAVPLSDPEGLAAACAAVPEVADLVRLATRMEYAEARWQPGTVPSLRRVDTGSSRFRAGT</sequence>
<dbReference type="InterPro" id="IPR011990">
    <property type="entry name" value="TPR-like_helical_dom_sf"/>
</dbReference>
<dbReference type="InterPro" id="IPR019734">
    <property type="entry name" value="TPR_rpt"/>
</dbReference>
<evidence type="ECO:0000313" key="5">
    <source>
        <dbReference type="Proteomes" id="UP000002139"/>
    </source>
</evidence>
<keyword evidence="5" id="KW-1185">Reference proteome</keyword>
<dbReference type="Proteomes" id="UP000002139">
    <property type="component" value="Chromosome"/>
</dbReference>
<proteinExistence type="predicted"/>